<dbReference type="Gene3D" id="1.10.443.10">
    <property type="entry name" value="Intergrase catalytic core"/>
    <property type="match status" value="1"/>
</dbReference>
<dbReference type="GO" id="GO:0015074">
    <property type="term" value="P:DNA integration"/>
    <property type="evidence" value="ECO:0007669"/>
    <property type="project" value="InterPro"/>
</dbReference>
<dbReference type="GO" id="GO:0003677">
    <property type="term" value="F:DNA binding"/>
    <property type="evidence" value="ECO:0007669"/>
    <property type="project" value="InterPro"/>
</dbReference>
<dbReference type="Proteomes" id="UP000198598">
    <property type="component" value="Unassembled WGS sequence"/>
</dbReference>
<accession>A0A1I1GL38</accession>
<dbReference type="InterPro" id="IPR011010">
    <property type="entry name" value="DNA_brk_join_enz"/>
</dbReference>
<evidence type="ECO:0000313" key="2">
    <source>
        <dbReference type="EMBL" id="SFC12304.1"/>
    </source>
</evidence>
<evidence type="ECO:0000313" key="3">
    <source>
        <dbReference type="Proteomes" id="UP000198598"/>
    </source>
</evidence>
<protein>
    <recommendedName>
        <fullName evidence="4">Phage integrase SAM-like domain-containing protein</fullName>
    </recommendedName>
</protein>
<dbReference type="EMBL" id="FOLQ01000001">
    <property type="protein sequence ID" value="SFC12304.1"/>
    <property type="molecule type" value="Genomic_DNA"/>
</dbReference>
<dbReference type="InterPro" id="IPR013762">
    <property type="entry name" value="Integrase-like_cat_sf"/>
</dbReference>
<dbReference type="SUPFAM" id="SSF56349">
    <property type="entry name" value="DNA breaking-rejoining enzymes"/>
    <property type="match status" value="1"/>
</dbReference>
<gene>
    <name evidence="2" type="ORF">SAMN05216167_101503</name>
</gene>
<reference evidence="2 3" key="1">
    <citation type="submission" date="2016-10" db="EMBL/GenBank/DDBJ databases">
        <authorList>
            <person name="de Groot N.N."/>
        </authorList>
    </citation>
    <scope>NUCLEOTIDE SEQUENCE [LARGE SCALE GENOMIC DNA]</scope>
    <source>
        <strain evidence="2 3">DSM 26130</strain>
    </source>
</reference>
<organism evidence="2 3">
    <name type="scientific">Spirosoma endophyticum</name>
    <dbReference type="NCBI Taxonomy" id="662367"/>
    <lineage>
        <taxon>Bacteria</taxon>
        <taxon>Pseudomonadati</taxon>
        <taxon>Bacteroidota</taxon>
        <taxon>Cytophagia</taxon>
        <taxon>Cytophagales</taxon>
        <taxon>Cytophagaceae</taxon>
        <taxon>Spirosoma</taxon>
    </lineage>
</organism>
<dbReference type="GO" id="GO:0006310">
    <property type="term" value="P:DNA recombination"/>
    <property type="evidence" value="ECO:0007669"/>
    <property type="project" value="UniProtKB-KW"/>
</dbReference>
<dbReference type="STRING" id="662367.SAMN05216167_101503"/>
<dbReference type="AlphaFoldDB" id="A0A1I1GL38"/>
<evidence type="ECO:0008006" key="4">
    <source>
        <dbReference type="Google" id="ProtNLM"/>
    </source>
</evidence>
<keyword evidence="1" id="KW-0233">DNA recombination</keyword>
<keyword evidence="3" id="KW-1185">Reference proteome</keyword>
<evidence type="ECO:0000256" key="1">
    <source>
        <dbReference type="ARBA" id="ARBA00023172"/>
    </source>
</evidence>
<sequence>MKQVPLDGGKIGHADSYVVKHVQTIKDVLIWAKLHKIADDNPLEGLRIKNAEYGDPVFLTNEQFERLRAHSFSNSNLQETADVFIILCRCGFHYGDLEDFVKKHNTALRKGVDGELWLIKDRIKTEVATRVPLFDEVKDIVAKYGGWEKLPIRSLTQFNEWLKFVAAALDLPADLSSKAGRKTFTDWCFNTLLLSTDSVKVVLGRKSDKGLEVYGRPDERRVAAELEASQVLQQRKKEKDSH</sequence>
<dbReference type="OrthoDB" id="937349at2"/>
<proteinExistence type="predicted"/>
<name>A0A1I1GL38_9BACT</name>